<evidence type="ECO:0000259" key="2">
    <source>
        <dbReference type="SMART" id="SM00343"/>
    </source>
</evidence>
<reference evidence="3" key="2">
    <citation type="submission" date="2025-08" db="UniProtKB">
        <authorList>
            <consortium name="Ensembl"/>
        </authorList>
    </citation>
    <scope>IDENTIFICATION</scope>
</reference>
<feature type="compositionally biased region" description="Basic and acidic residues" evidence="1">
    <location>
        <begin position="231"/>
        <end position="254"/>
    </location>
</feature>
<dbReference type="Pfam" id="PF23058">
    <property type="entry name" value="RBD_ZCCHC3_2nd"/>
    <property type="match status" value="1"/>
</dbReference>
<protein>
    <recommendedName>
        <fullName evidence="2">CCHC-type domain-containing protein</fullName>
    </recommendedName>
</protein>
<dbReference type="AlphaFoldDB" id="A0A4W5MAQ1"/>
<evidence type="ECO:0000313" key="4">
    <source>
        <dbReference type="Proteomes" id="UP000314982"/>
    </source>
</evidence>
<dbReference type="PANTHER" id="PTHR22639">
    <property type="entry name" value="GAG-RELATED PROTEIN"/>
    <property type="match status" value="1"/>
</dbReference>
<evidence type="ECO:0000313" key="3">
    <source>
        <dbReference type="Ensembl" id="ENSHHUP00000034924.1"/>
    </source>
</evidence>
<feature type="compositionally biased region" description="Basic and acidic residues" evidence="1">
    <location>
        <begin position="412"/>
        <end position="436"/>
    </location>
</feature>
<dbReference type="SUPFAM" id="SSF57756">
    <property type="entry name" value="Retrovirus zinc finger-like domains"/>
    <property type="match status" value="1"/>
</dbReference>
<dbReference type="Ensembl" id="ENSHHUT00000036323.1">
    <property type="protein sequence ID" value="ENSHHUP00000034924.1"/>
    <property type="gene ID" value="ENSHHUG00000021990.1"/>
</dbReference>
<dbReference type="SMART" id="SM00343">
    <property type="entry name" value="ZnF_C2HC"/>
    <property type="match status" value="3"/>
</dbReference>
<dbReference type="Proteomes" id="UP000314982">
    <property type="component" value="Unassembled WGS sequence"/>
</dbReference>
<dbReference type="InterPro" id="IPR057811">
    <property type="entry name" value="RBD_ZCCHC3_2nd"/>
</dbReference>
<feature type="compositionally biased region" description="Low complexity" evidence="1">
    <location>
        <begin position="190"/>
        <end position="202"/>
    </location>
</feature>
<keyword evidence="4" id="KW-1185">Reference proteome</keyword>
<feature type="region of interest" description="Disordered" evidence="1">
    <location>
        <begin position="170"/>
        <end position="368"/>
    </location>
</feature>
<dbReference type="GO" id="GO:0003723">
    <property type="term" value="F:RNA binding"/>
    <property type="evidence" value="ECO:0007669"/>
    <property type="project" value="InterPro"/>
</dbReference>
<reference evidence="4" key="1">
    <citation type="submission" date="2018-06" db="EMBL/GenBank/DDBJ databases">
        <title>Genome assembly of Danube salmon.</title>
        <authorList>
            <person name="Macqueen D.J."/>
            <person name="Gundappa M.K."/>
        </authorList>
    </citation>
    <scope>NUCLEOTIDE SEQUENCE [LARGE SCALE GENOMIC DNA]</scope>
</reference>
<dbReference type="InterPro" id="IPR042509">
    <property type="entry name" value="ZCCHC3"/>
</dbReference>
<feature type="compositionally biased region" description="Basic and acidic residues" evidence="1">
    <location>
        <begin position="346"/>
        <end position="364"/>
    </location>
</feature>
<dbReference type="InterPro" id="IPR036875">
    <property type="entry name" value="Znf_CCHC_sf"/>
</dbReference>
<dbReference type="PANTHER" id="PTHR22639:SF3">
    <property type="entry name" value="ZINC FINGER CCHC DOMAIN-CONTAINING PROTEIN 3"/>
    <property type="match status" value="1"/>
</dbReference>
<reference evidence="3" key="3">
    <citation type="submission" date="2025-09" db="UniProtKB">
        <authorList>
            <consortium name="Ensembl"/>
        </authorList>
    </citation>
    <scope>IDENTIFICATION</scope>
</reference>
<proteinExistence type="predicted"/>
<evidence type="ECO:0000256" key="1">
    <source>
        <dbReference type="SAM" id="MobiDB-lite"/>
    </source>
</evidence>
<accession>A0A4W5MAQ1</accession>
<feature type="domain" description="CCHC-type" evidence="2">
    <location>
        <begin position="148"/>
        <end position="164"/>
    </location>
</feature>
<dbReference type="STRING" id="62062.ENSHHUP00000034924"/>
<feature type="compositionally biased region" description="Basic and acidic residues" evidence="1">
    <location>
        <begin position="296"/>
        <end position="327"/>
    </location>
</feature>
<feature type="region of interest" description="Disordered" evidence="1">
    <location>
        <begin position="403"/>
        <end position="436"/>
    </location>
</feature>
<organism evidence="3 4">
    <name type="scientific">Hucho hucho</name>
    <name type="common">huchen</name>
    <dbReference type="NCBI Taxonomy" id="62062"/>
    <lineage>
        <taxon>Eukaryota</taxon>
        <taxon>Metazoa</taxon>
        <taxon>Chordata</taxon>
        <taxon>Craniata</taxon>
        <taxon>Vertebrata</taxon>
        <taxon>Euteleostomi</taxon>
        <taxon>Actinopterygii</taxon>
        <taxon>Neopterygii</taxon>
        <taxon>Teleostei</taxon>
        <taxon>Protacanthopterygii</taxon>
        <taxon>Salmoniformes</taxon>
        <taxon>Salmonidae</taxon>
        <taxon>Salmoninae</taxon>
        <taxon>Hucho</taxon>
    </lineage>
</organism>
<feature type="domain" description="CCHC-type" evidence="2">
    <location>
        <begin position="129"/>
        <end position="145"/>
    </location>
</feature>
<dbReference type="GO" id="GO:0008270">
    <property type="term" value="F:zinc ion binding"/>
    <property type="evidence" value="ECO:0007669"/>
    <property type="project" value="InterPro"/>
</dbReference>
<dbReference type="GO" id="GO:0003690">
    <property type="term" value="F:double-stranded DNA binding"/>
    <property type="evidence" value="ECO:0007669"/>
    <property type="project" value="InterPro"/>
</dbReference>
<dbReference type="GeneTree" id="ENSGT00530000063983"/>
<dbReference type="Gene3D" id="4.10.60.10">
    <property type="entry name" value="Zinc finger, CCHC-type"/>
    <property type="match status" value="1"/>
</dbReference>
<sequence length="436" mass="47036">MERVRAEGRARPMCHYEISSLAKNSFRVVTVNLYNPHVKDEEVRAFLGRYMDNVSSARLLRDSLGFWNGRRGFQALLREDPKGLGGYLHPPAMFSLGADRGTLYYARQPPFCRRCMAYGHTLALCSTRKCRFCGSSEHEAKDCVEPKACHGCGSLVHLWRDCPVRQRSYASAAGGGAGDGGRRGGDGDPDPSTGPEGTGTMQEQEKKAAAGEEVEKEGMGAVETDGEEGLEEKGGRRVEKPMKTAAEKETKKALEAGQEGEEGKEAEGDDGGDEAEKKETVIEEVEEGAVTGQKGEAGKGDSEVSSARVEEMRGMVEELAGRGDRDSPLPFPPPDKKIRVGTVSRGRRDGGTEGVARQETKKGEVAGPLLVPSSTPLLLLTEMDLSGMAVEGGPCFLFEGTGSSVKSSTEGKTLEVVEGGKKPRAYRELRRRSTQE</sequence>
<dbReference type="GO" id="GO:0002218">
    <property type="term" value="P:activation of innate immune response"/>
    <property type="evidence" value="ECO:0007669"/>
    <property type="project" value="InterPro"/>
</dbReference>
<dbReference type="InterPro" id="IPR001878">
    <property type="entry name" value="Znf_CCHC"/>
</dbReference>
<name>A0A4W5MAQ1_9TELE</name>
<feature type="domain" description="CCHC-type" evidence="2">
    <location>
        <begin position="111"/>
        <end position="127"/>
    </location>
</feature>